<keyword evidence="5" id="KW-0966">Cell projection</keyword>
<dbReference type="Pfam" id="PF00400">
    <property type="entry name" value="WD40"/>
    <property type="match status" value="1"/>
</dbReference>
<protein>
    <submittedName>
        <fullName evidence="7">Intraflagellar_transport protein 122</fullName>
    </submittedName>
</protein>
<dbReference type="SUPFAM" id="SSF50978">
    <property type="entry name" value="WD40 repeat-like"/>
    <property type="match status" value="1"/>
</dbReference>
<dbReference type="PANTHER" id="PTHR12764:SF4">
    <property type="entry name" value="INTRAFLAGELLAR TRANSPORT PROTEIN 122 HOMOLOG"/>
    <property type="match status" value="1"/>
</dbReference>
<evidence type="ECO:0000313" key="7">
    <source>
        <dbReference type="EMBL" id="CAL6027506.1"/>
    </source>
</evidence>
<comment type="subcellular location">
    <subcellularLocation>
        <location evidence="1">Cell projection</location>
        <location evidence="1">Cilium</location>
    </subcellularLocation>
</comment>
<evidence type="ECO:0000256" key="5">
    <source>
        <dbReference type="ARBA" id="ARBA00023273"/>
    </source>
</evidence>
<feature type="domain" description="IFT122 second beta-propeller" evidence="6">
    <location>
        <begin position="419"/>
        <end position="679"/>
    </location>
</feature>
<dbReference type="InterPro" id="IPR001680">
    <property type="entry name" value="WD40_rpt"/>
</dbReference>
<dbReference type="InterPro" id="IPR015943">
    <property type="entry name" value="WD40/YVTN_repeat-like_dom_sf"/>
</dbReference>
<organism evidence="7 8">
    <name type="scientific">Hexamita inflata</name>
    <dbReference type="NCBI Taxonomy" id="28002"/>
    <lineage>
        <taxon>Eukaryota</taxon>
        <taxon>Metamonada</taxon>
        <taxon>Diplomonadida</taxon>
        <taxon>Hexamitidae</taxon>
        <taxon>Hexamitinae</taxon>
        <taxon>Hexamita</taxon>
    </lineage>
</organism>
<sequence length="1576" mass="177272">MRTEIIWSQRAGQGEVYGMVCTSDGEKLFAVSDNKVKVITPDGEVLRTIDTPHTRIANIAAHPTDQKIVTVGMDNQVIFMDASGTALFKYGHNTEIQCCAFSPDGKYFLTGADGDIGIYSNGAQRVNKIRTDQLVRAVAWSPTSQWFVIANESGLIQFLDVEGKEFNRCECGAPIWQMKVVNEKFFKKTVETEDDEEPEIALNDVGIYGMQKEAALKNESEFKQNPTAEAFIKQNKVNEERLLMISWDQKYRVINPGSLAHSGVLIQQKRLFSGSKKQKKLQDKENPFLISESRIPFIPLSFELIKQYAVVGGVGGKVIILNAETGACLLDMFQVNELDPFIVQCPRSVLVKRSVQDQAQYKEALQKAMKEREEHTLSYFGLNNTQIYSMCKIEPNLLVIGLHNGIVLCLRFHFNAVDAVYKNFYAVREGLTQIVVKNMTTNSECRMDVGAYVQNIAISNTKLVVMSGQKLDVYSVKDGSAQKRAVESVLRQEHQRAKKGAIVLEFVKQHQIRFKCKKICVASEHFIICGHDYVTALTFEGTHTTSWRFKDTIINCCKVIGGITGQENIIIGTQDGRALLLKIGNRFPIEAVKHHVPIVNVDVNAHRNLIAIVDSNDKMYVFDYFSGNFRSTAAQEPIYSLQNIQTCSFDLVLPNVIAVSSGQKIHLCIDGTIVYTHTVSCEKATIVIQNGSANYNVNWTKAQEGFGINCIDTTEVPMTPNVTHHVKKVFQFLAAGVTDFEFYEELDMALQAAALGVPVSYWMDIAVASLFAGQVKLAKEALSMIGNVRALKILAEVEQMNKSQQQFQYVALALSLVGNFADAAMLYGATGDSQTATELLYFTRQDGLLDIGPFTSLIGAITQKLINKLLTEFSQKSGVSLSELNPLPNLSLYFKLGSSEEDMKKFRSELLENSKKQNKSNKYLDFLQIYEQQPVQSGQQIQKAQYQYSQDFRIMLRRELQALTPNVQHKQELLSKHARFLEQVSDWQAASSSWMDAGDCEKAVQVLINNRQTNTLLRLVRILPPVNQKKQKKNDLEDDFDYEARKDDQVNNQNLISAFQMVLKYFEAIGDFESALFIAQRLGDQLALLRLFVSQNLWDNVEDLGKIYPEMLPAIHEARAAAYLREGNFMAALARLRMAGNNEKEVAMIRALIDAATVECKFDMARSLVCQLQQQMIMQKGVGQPYYGALKALRSKILIMSAYVHLMQHLYVTFGSPDPANMRLMDLDKAQQANPFIISICTFLCNYSMLPQEIAKLDEVYLQKFESMEFQDQTSNKLQVQETNQFVNSNSKPQLGSLSQLDLGNSQRSLPPGIPEALVWLALSQASKVSPKLNYVSMQHLLQMRLPQSLYTQIRKNFMKAKPAGLRTKPDEICDRCPRCNQQLDIIQQQVLTQRDMDILLSLPMCSPSLSDICKKCGTPIVRSAISLQILPLIPIEPSEDSSIMELIEKVSSVRIADAHGQVIRVDDGLMLQNLQQVLREAPVVEDGRGVVLPREFYDQIGPTRAFIVNDSAADPVKFKELAVDGVVKRVYVITDENADVHFCQKCEFFFQSDEFEEAFVMTGKCPVCQNEDLMM</sequence>
<keyword evidence="4" id="KW-0969">Cilium</keyword>
<evidence type="ECO:0000256" key="4">
    <source>
        <dbReference type="ARBA" id="ARBA00023069"/>
    </source>
</evidence>
<name>A0ABP1J080_9EUKA</name>
<reference evidence="7 8" key="1">
    <citation type="submission" date="2024-07" db="EMBL/GenBank/DDBJ databases">
        <authorList>
            <person name="Akdeniz Z."/>
        </authorList>
    </citation>
    <scope>NUCLEOTIDE SEQUENCE [LARGE SCALE GENOMIC DNA]</scope>
</reference>
<evidence type="ECO:0000259" key="6">
    <source>
        <dbReference type="Pfam" id="PF23377"/>
    </source>
</evidence>
<dbReference type="EMBL" id="CAXDID020000105">
    <property type="protein sequence ID" value="CAL6027506.1"/>
    <property type="molecule type" value="Genomic_DNA"/>
</dbReference>
<dbReference type="Pfam" id="PF23377">
    <property type="entry name" value="Beta-prop_IFT122_2nd"/>
    <property type="match status" value="1"/>
</dbReference>
<keyword evidence="2" id="KW-0853">WD repeat</keyword>
<evidence type="ECO:0000313" key="8">
    <source>
        <dbReference type="Proteomes" id="UP001642409"/>
    </source>
</evidence>
<evidence type="ECO:0000256" key="2">
    <source>
        <dbReference type="ARBA" id="ARBA00022574"/>
    </source>
</evidence>
<dbReference type="Gene3D" id="2.130.10.10">
    <property type="entry name" value="YVTN repeat-like/Quinoprotein amine dehydrogenase"/>
    <property type="match status" value="1"/>
</dbReference>
<keyword evidence="3" id="KW-0677">Repeat</keyword>
<dbReference type="InterPro" id="IPR056152">
    <property type="entry name" value="Beta-prop_IFT122_2nd"/>
</dbReference>
<accession>A0ABP1J080</accession>
<gene>
    <name evidence="7" type="ORF">HINF_LOCUS31355</name>
</gene>
<proteinExistence type="predicted"/>
<dbReference type="InterPro" id="IPR036322">
    <property type="entry name" value="WD40_repeat_dom_sf"/>
</dbReference>
<dbReference type="SMART" id="SM00320">
    <property type="entry name" value="WD40"/>
    <property type="match status" value="5"/>
</dbReference>
<dbReference type="InterPro" id="IPR039857">
    <property type="entry name" value="Ift122/121"/>
</dbReference>
<keyword evidence="8" id="KW-1185">Reference proteome</keyword>
<dbReference type="Proteomes" id="UP001642409">
    <property type="component" value="Unassembled WGS sequence"/>
</dbReference>
<evidence type="ECO:0000256" key="1">
    <source>
        <dbReference type="ARBA" id="ARBA00004138"/>
    </source>
</evidence>
<dbReference type="PANTHER" id="PTHR12764">
    <property type="entry name" value="WD REPEAT DOMAIN-RELATED"/>
    <property type="match status" value="1"/>
</dbReference>
<evidence type="ECO:0000256" key="3">
    <source>
        <dbReference type="ARBA" id="ARBA00022737"/>
    </source>
</evidence>
<comment type="caution">
    <text evidence="7">The sequence shown here is derived from an EMBL/GenBank/DDBJ whole genome shotgun (WGS) entry which is preliminary data.</text>
</comment>